<evidence type="ECO:0000313" key="9">
    <source>
        <dbReference type="Proteomes" id="UP001165652"/>
    </source>
</evidence>
<evidence type="ECO:0000256" key="1">
    <source>
        <dbReference type="ARBA" id="ARBA00022485"/>
    </source>
</evidence>
<dbReference type="InterPro" id="IPR036188">
    <property type="entry name" value="FAD/NAD-bd_sf"/>
</dbReference>
<dbReference type="InterPro" id="IPR004017">
    <property type="entry name" value="Cys_rich_dom"/>
</dbReference>
<dbReference type="SUPFAM" id="SSF46548">
    <property type="entry name" value="alpha-helical ferredoxin"/>
    <property type="match status" value="1"/>
</dbReference>
<dbReference type="InterPro" id="IPR023753">
    <property type="entry name" value="FAD/NAD-binding_dom"/>
</dbReference>
<dbReference type="SUPFAM" id="SSF51971">
    <property type="entry name" value="Nucleotide-binding domain"/>
    <property type="match status" value="1"/>
</dbReference>
<evidence type="ECO:0000256" key="2">
    <source>
        <dbReference type="ARBA" id="ARBA00022723"/>
    </source>
</evidence>
<evidence type="ECO:0000256" key="6">
    <source>
        <dbReference type="SAM" id="MobiDB-lite"/>
    </source>
</evidence>
<accession>A0ABT5J6E4</accession>
<keyword evidence="2" id="KW-0479">Metal-binding</keyword>
<dbReference type="Pfam" id="PF13534">
    <property type="entry name" value="Fer4_17"/>
    <property type="match status" value="1"/>
</dbReference>
<proteinExistence type="predicted"/>
<name>A0ABT5J6E4_RHOTP</name>
<dbReference type="Pfam" id="PF14691">
    <property type="entry name" value="Fer4_20"/>
    <property type="match status" value="1"/>
</dbReference>
<dbReference type="EMBL" id="JAQQLI010000006">
    <property type="protein sequence ID" value="MDC7785220.1"/>
    <property type="molecule type" value="Genomic_DNA"/>
</dbReference>
<dbReference type="InterPro" id="IPR051460">
    <property type="entry name" value="HdrC_iron-sulfur_subunit"/>
</dbReference>
<dbReference type="PANTHER" id="PTHR43255">
    <property type="entry name" value="IRON-SULFUR-BINDING OXIDOREDUCTASE FADF-RELATED-RELATED"/>
    <property type="match status" value="1"/>
</dbReference>
<dbReference type="RefSeq" id="WP_272776066.1">
    <property type="nucleotide sequence ID" value="NZ_JAQQLI010000006.1"/>
</dbReference>
<dbReference type="PANTHER" id="PTHR43255:SF1">
    <property type="entry name" value="IRON-SULFUR-BINDING OXIDOREDUCTASE FADF-RELATED"/>
    <property type="match status" value="1"/>
</dbReference>
<dbReference type="NCBIfam" id="NF045663">
    <property type="entry name" value="diclust_near_Sec"/>
    <property type="match status" value="1"/>
</dbReference>
<keyword evidence="5" id="KW-0411">Iron-sulfur</keyword>
<keyword evidence="1" id="KW-0004">4Fe-4S</keyword>
<dbReference type="InterPro" id="IPR009051">
    <property type="entry name" value="Helical_ferredxn"/>
</dbReference>
<dbReference type="Pfam" id="PF02754">
    <property type="entry name" value="CCG"/>
    <property type="match status" value="2"/>
</dbReference>
<dbReference type="Pfam" id="PF07992">
    <property type="entry name" value="Pyr_redox_2"/>
    <property type="match status" value="1"/>
</dbReference>
<dbReference type="PROSITE" id="PS51379">
    <property type="entry name" value="4FE4S_FER_2"/>
    <property type="match status" value="1"/>
</dbReference>
<dbReference type="InterPro" id="IPR017900">
    <property type="entry name" value="4Fe4S_Fe_S_CS"/>
</dbReference>
<keyword evidence="9" id="KW-1185">Reference proteome</keyword>
<evidence type="ECO:0000256" key="3">
    <source>
        <dbReference type="ARBA" id="ARBA00023002"/>
    </source>
</evidence>
<evidence type="ECO:0000256" key="5">
    <source>
        <dbReference type="ARBA" id="ARBA00023014"/>
    </source>
</evidence>
<feature type="region of interest" description="Disordered" evidence="6">
    <location>
        <begin position="651"/>
        <end position="670"/>
    </location>
</feature>
<gene>
    <name evidence="8" type="ORF">PQJ73_05950</name>
</gene>
<evidence type="ECO:0000256" key="4">
    <source>
        <dbReference type="ARBA" id="ARBA00023004"/>
    </source>
</evidence>
<evidence type="ECO:0000313" key="8">
    <source>
        <dbReference type="EMBL" id="MDC7785220.1"/>
    </source>
</evidence>
<evidence type="ECO:0000259" key="7">
    <source>
        <dbReference type="PROSITE" id="PS51379"/>
    </source>
</evidence>
<feature type="domain" description="4Fe-4S ferredoxin-type" evidence="7">
    <location>
        <begin position="362"/>
        <end position="390"/>
    </location>
</feature>
<comment type="caution">
    <text evidence="8">The sequence shown here is derived from an EMBL/GenBank/DDBJ whole genome shotgun (WGS) entry which is preliminary data.</text>
</comment>
<sequence length="779" mass="83427">MDPAQVKAWEARCTEEQPPACRAACPLRVDVRAMAEKMKAGDFVGAYAVYATVVPFPAILSHVCDHPCEAACRRAEAGGALRIRALEQACVEEAYGTARRVIQKARKPKRIAVVGAGLAGLTSAFDLAMKGHAVTVIEADAHALETLRHAYDETILPASAIEVEIGGLAKLGVTVNCRARVTAGDGPLGLDTLVAGNDAVLLALGARPASAFAEALRLNDSGRIAVDPETRTTSRPGVFATGLHERLGTAWSPLRSITDGRRAAASIDRFLQGASLTAGRDEETGTCLYVNVTAHAPQPPVAAAQPGGAYTHAEAMAEAARCFPCRCLECVNACAYLARYGAYPKRYVREIYNNDSIVMGNRKANRMIDSCTLCGLCAELCPNDLAMGEVCLEARRSMVRRGKMPPSHHDFALRDMAFARSDEVTLARHQPGHDASAVAFFPGCALAGSSPDHVARLYAHLCGRLSGGVGLVLDCCGAPSHWSGRETLHAEVRTGLVATWERLGRPTLITACASCLRHMDDLHPDIEVRSLWPLLAEVGWPEGARAAIAGPLAIHDPCAARHDAASQDAVRKLAAGLGATVHELGGAARTTCCGFGGLVTFANPEVADAIVDRRIGESDDDYLVWCAMCRDSFARRGKRAAHLLDLAFPAADGGDPAERPDPGFSGRRDNRRRLKVRLARDLWGDDVSEPADPSRERRLIIDPAVRADMERKLILVEDVDRVVLHAETTGQKLKDPRTGRSIASARLGSLTCWVEYEVGPVGVVVHRAYGHRMTVESSS</sequence>
<organism evidence="8 9">
    <name type="scientific">Rhodoplanes tepidamans</name>
    <name type="common">Rhodoplanes cryptolactis</name>
    <dbReference type="NCBI Taxonomy" id="200616"/>
    <lineage>
        <taxon>Bacteria</taxon>
        <taxon>Pseudomonadati</taxon>
        <taxon>Pseudomonadota</taxon>
        <taxon>Alphaproteobacteria</taxon>
        <taxon>Hyphomicrobiales</taxon>
        <taxon>Nitrobacteraceae</taxon>
        <taxon>Rhodoplanes</taxon>
    </lineage>
</organism>
<dbReference type="InterPro" id="IPR028261">
    <property type="entry name" value="DPD_II"/>
</dbReference>
<keyword evidence="3" id="KW-0560">Oxidoreductase</keyword>
<reference evidence="8" key="1">
    <citation type="journal article" date="2023" name="Microbiol Resour">
        <title>Genome Sequences of Rhodoplanes serenus and Two Thermotolerant Strains, Rhodoplanes tepidamans and 'Rhodoplanes cryptolactis,' Further Refine the Genus.</title>
        <authorList>
            <person name="Rayyan A.A."/>
            <person name="Kyndt J.A."/>
        </authorList>
    </citation>
    <scope>NUCLEOTIDE SEQUENCE</scope>
    <source>
        <strain evidence="8">DSM 9987</strain>
    </source>
</reference>
<dbReference type="Gene3D" id="1.10.1060.10">
    <property type="entry name" value="Alpha-helical ferredoxin"/>
    <property type="match status" value="2"/>
</dbReference>
<protein>
    <submittedName>
        <fullName evidence="8">Heterodisulfide reductase-related iron-sulfur binding cluster</fullName>
    </submittedName>
</protein>
<dbReference type="Proteomes" id="UP001165652">
    <property type="component" value="Unassembled WGS sequence"/>
</dbReference>
<dbReference type="Gene3D" id="3.50.50.60">
    <property type="entry name" value="FAD/NAD(P)-binding domain"/>
    <property type="match status" value="1"/>
</dbReference>
<dbReference type="PROSITE" id="PS00198">
    <property type="entry name" value="4FE4S_FER_1"/>
    <property type="match status" value="1"/>
</dbReference>
<dbReference type="InterPro" id="IPR017896">
    <property type="entry name" value="4Fe4S_Fe-S-bd"/>
</dbReference>
<keyword evidence="4" id="KW-0408">Iron</keyword>
<reference evidence="8" key="2">
    <citation type="submission" date="2023-02" db="EMBL/GenBank/DDBJ databases">
        <authorList>
            <person name="Rayyan A."/>
            <person name="Meyer T."/>
            <person name="Kyndt J.A."/>
        </authorList>
    </citation>
    <scope>NUCLEOTIDE SEQUENCE</scope>
    <source>
        <strain evidence="8">DSM 9987</strain>
    </source>
</reference>